<name>A0A0B7A8E1_9EUPU</name>
<evidence type="ECO:0000313" key="1">
    <source>
        <dbReference type="EMBL" id="CEK76271.1"/>
    </source>
</evidence>
<protein>
    <submittedName>
        <fullName evidence="1">Uncharacterized protein</fullName>
    </submittedName>
</protein>
<dbReference type="AlphaFoldDB" id="A0A0B7A8E1"/>
<accession>A0A0B7A8E1</accession>
<gene>
    <name evidence="1" type="primary">ORF99276</name>
</gene>
<dbReference type="EMBL" id="HACG01029406">
    <property type="protein sequence ID" value="CEK76271.1"/>
    <property type="molecule type" value="Transcribed_RNA"/>
</dbReference>
<organism evidence="1">
    <name type="scientific">Arion vulgaris</name>
    <dbReference type="NCBI Taxonomy" id="1028688"/>
    <lineage>
        <taxon>Eukaryota</taxon>
        <taxon>Metazoa</taxon>
        <taxon>Spiralia</taxon>
        <taxon>Lophotrochozoa</taxon>
        <taxon>Mollusca</taxon>
        <taxon>Gastropoda</taxon>
        <taxon>Heterobranchia</taxon>
        <taxon>Euthyneura</taxon>
        <taxon>Panpulmonata</taxon>
        <taxon>Eupulmonata</taxon>
        <taxon>Stylommatophora</taxon>
        <taxon>Helicina</taxon>
        <taxon>Arionoidea</taxon>
        <taxon>Arionidae</taxon>
        <taxon>Arion</taxon>
    </lineage>
</organism>
<proteinExistence type="predicted"/>
<reference evidence="1" key="1">
    <citation type="submission" date="2014-12" db="EMBL/GenBank/DDBJ databases">
        <title>Insight into the proteome of Arion vulgaris.</title>
        <authorList>
            <person name="Aradska J."/>
            <person name="Bulat T."/>
            <person name="Smidak R."/>
            <person name="Sarate P."/>
            <person name="Gangsoo J."/>
            <person name="Sialana F."/>
            <person name="Bilban M."/>
            <person name="Lubec G."/>
        </authorList>
    </citation>
    <scope>NUCLEOTIDE SEQUENCE</scope>
    <source>
        <tissue evidence="1">Skin</tissue>
    </source>
</reference>
<sequence>MTMNKHLEGTMNVFQMWICKIMGNISGKEKQTIKEVFEKLGMMKELLQDMKIKQINIFNKQRDITH</sequence>